<reference evidence="1 2" key="1">
    <citation type="submission" date="2023-05" db="EMBL/GenBank/DDBJ databases">
        <authorList>
            <person name="Guo Y."/>
        </authorList>
    </citation>
    <scope>NUCLEOTIDE SEQUENCE [LARGE SCALE GENOMIC DNA]</scope>
    <source>
        <strain evidence="1 2">GR2756</strain>
    </source>
</reference>
<dbReference type="InterPro" id="IPR007709">
    <property type="entry name" value="N-FG_amidohydro"/>
</dbReference>
<keyword evidence="2" id="KW-1185">Reference proteome</keyword>
<dbReference type="Gene3D" id="3.40.630.40">
    <property type="entry name" value="Zn-dependent exopeptidases"/>
    <property type="match status" value="1"/>
</dbReference>
<proteinExistence type="predicted"/>
<dbReference type="Pfam" id="PF05013">
    <property type="entry name" value="FGase"/>
    <property type="match status" value="1"/>
</dbReference>
<comment type="caution">
    <text evidence="1">The sequence shown here is derived from an EMBL/GenBank/DDBJ whole genome shotgun (WGS) entry which is preliminary data.</text>
</comment>
<dbReference type="EMBL" id="JAVUPU010000008">
    <property type="protein sequence ID" value="MDT9600277.1"/>
    <property type="molecule type" value="Genomic_DNA"/>
</dbReference>
<dbReference type="Proteomes" id="UP001259572">
    <property type="component" value="Unassembled WGS sequence"/>
</dbReference>
<dbReference type="RefSeq" id="WP_315727377.1">
    <property type="nucleotide sequence ID" value="NZ_JAVUPU010000008.1"/>
</dbReference>
<name>A0ABU3QA47_9SPHN</name>
<accession>A0ABU3QA47</accession>
<dbReference type="PIRSF" id="PIRSF029730">
    <property type="entry name" value="UCP029730"/>
    <property type="match status" value="1"/>
</dbReference>
<sequence>MLTADDPPAVRVFNPKGRASFLLLGDHAGRAIPAALGTLGLGEADLDRHIGWDIGVGAVGEALASALDAVFVRQTYSRLVIDCNRDPDRADAIPAISDGTVIAGNENLTPGQRRMRIEEVHSPYQRAIAEMIARREAEGRETILIALHSFTPWMLGFDRPWDIGVLHAGGDTRFATSLLAALRDRPDLVVGDNQPYAMDDVDHTIPVHAYPDRRLYAEIEIRQDHLADPEGVGRWCAILADTFAQAAEAKDRPG</sequence>
<organism evidence="1 2">
    <name type="scientific">Sphingosinicella rhizophila</name>
    <dbReference type="NCBI Taxonomy" id="3050082"/>
    <lineage>
        <taxon>Bacteria</taxon>
        <taxon>Pseudomonadati</taxon>
        <taxon>Pseudomonadota</taxon>
        <taxon>Alphaproteobacteria</taxon>
        <taxon>Sphingomonadales</taxon>
        <taxon>Sphingosinicellaceae</taxon>
        <taxon>Sphingosinicella</taxon>
    </lineage>
</organism>
<evidence type="ECO:0000313" key="2">
    <source>
        <dbReference type="Proteomes" id="UP001259572"/>
    </source>
</evidence>
<evidence type="ECO:0000313" key="1">
    <source>
        <dbReference type="EMBL" id="MDT9600277.1"/>
    </source>
</evidence>
<protein>
    <submittedName>
        <fullName evidence="1">N-formylglutamate amidohydrolase</fullName>
    </submittedName>
</protein>
<gene>
    <name evidence="1" type="ORF">RQX22_15050</name>
</gene>
<dbReference type="InterPro" id="IPR011227">
    <property type="entry name" value="UCP029730"/>
</dbReference>
<dbReference type="SUPFAM" id="SSF53187">
    <property type="entry name" value="Zn-dependent exopeptidases"/>
    <property type="match status" value="1"/>
</dbReference>